<dbReference type="SUPFAM" id="SSF54197">
    <property type="entry name" value="HIT-like"/>
    <property type="match status" value="1"/>
</dbReference>
<feature type="domain" description="Cwf19-like protein C-terminal" evidence="1">
    <location>
        <begin position="174"/>
        <end position="248"/>
    </location>
</feature>
<dbReference type="Gene3D" id="3.30.428.10">
    <property type="entry name" value="HIT-like"/>
    <property type="match status" value="1"/>
</dbReference>
<proteinExistence type="predicted"/>
<dbReference type="InterPro" id="IPR006767">
    <property type="entry name" value="Cwf19-like_C_dom-2"/>
</dbReference>
<evidence type="ECO:0000313" key="3">
    <source>
        <dbReference type="EMBL" id="CAD9207454.1"/>
    </source>
</evidence>
<dbReference type="InterPro" id="IPR036265">
    <property type="entry name" value="HIT-like_sf"/>
</dbReference>
<dbReference type="AlphaFoldDB" id="A0A7S1SUW6"/>
<evidence type="ECO:0000259" key="1">
    <source>
        <dbReference type="Pfam" id="PF04676"/>
    </source>
</evidence>
<evidence type="ECO:0000259" key="2">
    <source>
        <dbReference type="Pfam" id="PF04677"/>
    </source>
</evidence>
<dbReference type="GO" id="GO:0071014">
    <property type="term" value="C:post-mRNA release spliceosomal complex"/>
    <property type="evidence" value="ECO:0007669"/>
    <property type="project" value="TreeGrafter"/>
</dbReference>
<dbReference type="Pfam" id="PF04676">
    <property type="entry name" value="CwfJ_C_2"/>
    <property type="match status" value="1"/>
</dbReference>
<dbReference type="InterPro" id="IPR040194">
    <property type="entry name" value="Cwf19-like"/>
</dbReference>
<organism evidence="3">
    <name type="scientific">Tetraselmis chuii</name>
    <dbReference type="NCBI Taxonomy" id="63592"/>
    <lineage>
        <taxon>Eukaryota</taxon>
        <taxon>Viridiplantae</taxon>
        <taxon>Chlorophyta</taxon>
        <taxon>core chlorophytes</taxon>
        <taxon>Chlorodendrophyceae</taxon>
        <taxon>Chlorodendrales</taxon>
        <taxon>Chlorodendraceae</taxon>
        <taxon>Tetraselmis</taxon>
    </lineage>
</organism>
<dbReference type="InterPro" id="IPR006768">
    <property type="entry name" value="Cwf19-like_C_dom-1"/>
</dbReference>
<dbReference type="PANTHER" id="PTHR12072">
    <property type="entry name" value="CWF19, CELL CYCLE CONTROL PROTEIN"/>
    <property type="match status" value="1"/>
</dbReference>
<reference evidence="3" key="1">
    <citation type="submission" date="2021-01" db="EMBL/GenBank/DDBJ databases">
        <authorList>
            <person name="Corre E."/>
            <person name="Pelletier E."/>
            <person name="Niang G."/>
            <person name="Scheremetjew M."/>
            <person name="Finn R."/>
            <person name="Kale V."/>
            <person name="Holt S."/>
            <person name="Cochrane G."/>
            <person name="Meng A."/>
            <person name="Brown T."/>
            <person name="Cohen L."/>
        </authorList>
    </citation>
    <scope>NUCLEOTIDE SEQUENCE</scope>
    <source>
        <strain evidence="3">PLY429</strain>
    </source>
</reference>
<dbReference type="Pfam" id="PF04677">
    <property type="entry name" value="CwfJ_C_1"/>
    <property type="match status" value="1"/>
</dbReference>
<sequence length="251" mass="27852">MNDQVLMGRSITVNMVTPKTSGPPAPTGKPVDNCWFCLSNPSCAIWLICSVGQETYLTLDKAPMHPQHCLLIPIEHYPSALTLSASAFREAYAYMAAVRKCYASTGSQLVGFERFMRLRRMGGNHCHINMVPVKAATAATAQAVFQESAEQQGFTLRHLPAVDGVDEARQQLQEAVEDNEYFLAYLPDGSRLVTTIEREQRHPMDFGRKVLAQLLGTPDKAHPKECALSQSEEEQLGEEFKTVFKAFDPMG</sequence>
<gene>
    <name evidence="3" type="ORF">TCHU04912_LOCUS9690</name>
</gene>
<name>A0A7S1SUW6_9CHLO</name>
<dbReference type="GO" id="GO:0061632">
    <property type="term" value="F:RNA lariat debranching enzyme activator activity"/>
    <property type="evidence" value="ECO:0007669"/>
    <property type="project" value="TreeGrafter"/>
</dbReference>
<protein>
    <recommendedName>
        <fullName evidence="4">Cwf19-like C-terminal domain-containing protein</fullName>
    </recommendedName>
</protein>
<dbReference type="GO" id="GO:0000398">
    <property type="term" value="P:mRNA splicing, via spliceosome"/>
    <property type="evidence" value="ECO:0007669"/>
    <property type="project" value="TreeGrafter"/>
</dbReference>
<accession>A0A7S1SUW6</accession>
<feature type="domain" description="Cwf19-like C-terminal" evidence="2">
    <location>
        <begin position="30"/>
        <end position="146"/>
    </location>
</feature>
<evidence type="ECO:0008006" key="4">
    <source>
        <dbReference type="Google" id="ProtNLM"/>
    </source>
</evidence>
<dbReference type="EMBL" id="HBGG01018781">
    <property type="protein sequence ID" value="CAD9207454.1"/>
    <property type="molecule type" value="Transcribed_RNA"/>
</dbReference>
<dbReference type="PANTHER" id="PTHR12072:SF4">
    <property type="entry name" value="CWF19-LIKE PROTEIN 1"/>
    <property type="match status" value="1"/>
</dbReference>